<evidence type="ECO:0000256" key="1">
    <source>
        <dbReference type="SAM" id="SignalP"/>
    </source>
</evidence>
<gene>
    <name evidence="2" type="ORF">PCON_01514</name>
</gene>
<evidence type="ECO:0000313" key="3">
    <source>
        <dbReference type="Proteomes" id="UP000018144"/>
    </source>
</evidence>
<keyword evidence="1" id="KW-0732">Signal</keyword>
<dbReference type="AlphaFoldDB" id="U4LMF6"/>
<proteinExistence type="predicted"/>
<feature type="chain" id="PRO_5004651580" evidence="1">
    <location>
        <begin position="22"/>
        <end position="134"/>
    </location>
</feature>
<accession>U4LMF6</accession>
<sequence>MNTKSLLFFFGLASSVPGILCDVNFIPVNVSRNEKTAVTLYRDRDYSGLIYYKSFPKNEDSECITLDGNSRKQTVSYTVGNGCCEFFEASKCEKYMFKARNEMKIDLEKNGKKIYSFRCLNYIRCEPNRARFND</sequence>
<dbReference type="Proteomes" id="UP000018144">
    <property type="component" value="Unassembled WGS sequence"/>
</dbReference>
<protein>
    <submittedName>
        <fullName evidence="2">Uncharacterized protein</fullName>
    </submittedName>
</protein>
<dbReference type="EMBL" id="HF936151">
    <property type="protein sequence ID" value="CCX15239.1"/>
    <property type="molecule type" value="Genomic_DNA"/>
</dbReference>
<organism evidence="2 3">
    <name type="scientific">Pyronema omphalodes (strain CBS 100304)</name>
    <name type="common">Pyronema confluens</name>
    <dbReference type="NCBI Taxonomy" id="1076935"/>
    <lineage>
        <taxon>Eukaryota</taxon>
        <taxon>Fungi</taxon>
        <taxon>Dikarya</taxon>
        <taxon>Ascomycota</taxon>
        <taxon>Pezizomycotina</taxon>
        <taxon>Pezizomycetes</taxon>
        <taxon>Pezizales</taxon>
        <taxon>Pyronemataceae</taxon>
        <taxon>Pyronema</taxon>
    </lineage>
</organism>
<name>U4LMF6_PYROM</name>
<reference evidence="2 3" key="1">
    <citation type="journal article" date="2013" name="PLoS Genet.">
        <title>The genome and development-dependent transcriptomes of Pyronema confluens: a window into fungal evolution.</title>
        <authorList>
            <person name="Traeger S."/>
            <person name="Altegoer F."/>
            <person name="Freitag M."/>
            <person name="Gabaldon T."/>
            <person name="Kempken F."/>
            <person name="Kumar A."/>
            <person name="Marcet-Houben M."/>
            <person name="Poggeler S."/>
            <person name="Stajich J.E."/>
            <person name="Nowrousian M."/>
        </authorList>
    </citation>
    <scope>NUCLEOTIDE SEQUENCE [LARGE SCALE GENOMIC DNA]</scope>
    <source>
        <strain evidence="3">CBS 100304</strain>
        <tissue evidence="2">Vegetative mycelium</tissue>
    </source>
</reference>
<evidence type="ECO:0000313" key="2">
    <source>
        <dbReference type="EMBL" id="CCX15239.1"/>
    </source>
</evidence>
<feature type="signal peptide" evidence="1">
    <location>
        <begin position="1"/>
        <end position="21"/>
    </location>
</feature>
<keyword evidence="3" id="KW-1185">Reference proteome</keyword>